<dbReference type="PRINTS" id="PR00080">
    <property type="entry name" value="SDRFAMILY"/>
</dbReference>
<keyword evidence="2" id="KW-0560">Oxidoreductase</keyword>
<dbReference type="PRINTS" id="PR00081">
    <property type="entry name" value="GDHRDH"/>
</dbReference>
<accession>A0A074WPT0</accession>
<evidence type="ECO:0000256" key="1">
    <source>
        <dbReference type="ARBA" id="ARBA00006484"/>
    </source>
</evidence>
<dbReference type="Gene3D" id="3.40.50.720">
    <property type="entry name" value="NAD(P)-binding Rossmann-like Domain"/>
    <property type="match status" value="1"/>
</dbReference>
<dbReference type="GO" id="GO:0016491">
    <property type="term" value="F:oxidoreductase activity"/>
    <property type="evidence" value="ECO:0007669"/>
    <property type="project" value="UniProtKB-KW"/>
</dbReference>
<dbReference type="RefSeq" id="XP_013429273.1">
    <property type="nucleotide sequence ID" value="XM_013573819.1"/>
</dbReference>
<reference evidence="4 5" key="1">
    <citation type="journal article" date="2014" name="BMC Genomics">
        <title>Genome sequencing of four Aureobasidium pullulans varieties: biotechnological potential, stress tolerance, and description of new species.</title>
        <authorList>
            <person name="Gostin Ar C."/>
            <person name="Ohm R.A."/>
            <person name="Kogej T."/>
            <person name="Sonjak S."/>
            <person name="Turk M."/>
            <person name="Zajc J."/>
            <person name="Zalar P."/>
            <person name="Grube M."/>
            <person name="Sun H."/>
            <person name="Han J."/>
            <person name="Sharma A."/>
            <person name="Chiniquy J."/>
            <person name="Ngan C.Y."/>
            <person name="Lipzen A."/>
            <person name="Barry K."/>
            <person name="Grigoriev I.V."/>
            <person name="Gunde-Cimerman N."/>
        </authorList>
    </citation>
    <scope>NUCLEOTIDE SEQUENCE [LARGE SCALE GENOMIC DNA]</scope>
    <source>
        <strain evidence="4 5">CBS 147.97</strain>
    </source>
</reference>
<organism evidence="4 5">
    <name type="scientific">Aureobasidium namibiae CBS 147.97</name>
    <dbReference type="NCBI Taxonomy" id="1043004"/>
    <lineage>
        <taxon>Eukaryota</taxon>
        <taxon>Fungi</taxon>
        <taxon>Dikarya</taxon>
        <taxon>Ascomycota</taxon>
        <taxon>Pezizomycotina</taxon>
        <taxon>Dothideomycetes</taxon>
        <taxon>Dothideomycetidae</taxon>
        <taxon>Dothideales</taxon>
        <taxon>Saccotheciaceae</taxon>
        <taxon>Aureobasidium</taxon>
    </lineage>
</organism>
<dbReference type="Pfam" id="PF00106">
    <property type="entry name" value="adh_short"/>
    <property type="match status" value="1"/>
</dbReference>
<sequence>MTSLILKDADIPDLSGKVAIITGGASGIGLATARILAKHHATVYVLDISGAHIDDGPDPENIRFRICNVVSWVDLRAAFLEIGRVDIVVANAGVSQEVDHFADSFDCEGLLKEPVYPVIEVNLRAVFNTVKLALSAFRKQGPGGSIVVTSSATGLSPEQSLPVYSAVKCGVIGLVRALRSTIPYTHGATINTVAPAATITRLLPANLAAPIMAAGAPVSSAEHVGLAVAFSAVGNQDQQVEAYGNDSQETIFSRGRWNGRTILTLGNTWTEVEEPLATLRSQWFGQYPTAMTAFQQRLTDMRPLPTRLSRHEENLEHESRL</sequence>
<name>A0A074WPT0_9PEZI</name>
<evidence type="ECO:0000313" key="4">
    <source>
        <dbReference type="EMBL" id="KEQ75118.1"/>
    </source>
</evidence>
<dbReference type="STRING" id="1043004.A0A074WPT0"/>
<dbReference type="SUPFAM" id="SSF51735">
    <property type="entry name" value="NAD(P)-binding Rossmann-fold domains"/>
    <property type="match status" value="1"/>
</dbReference>
<gene>
    <name evidence="4" type="ORF">M436DRAFT_71578</name>
</gene>
<comment type="similarity">
    <text evidence="1 3">Belongs to the short-chain dehydrogenases/reductases (SDR) family.</text>
</comment>
<dbReference type="Proteomes" id="UP000027730">
    <property type="component" value="Unassembled WGS sequence"/>
</dbReference>
<proteinExistence type="inferred from homology"/>
<evidence type="ECO:0000256" key="2">
    <source>
        <dbReference type="ARBA" id="ARBA00023002"/>
    </source>
</evidence>
<evidence type="ECO:0000256" key="3">
    <source>
        <dbReference type="RuleBase" id="RU000363"/>
    </source>
</evidence>
<dbReference type="PANTHER" id="PTHR43180:SF80">
    <property type="entry name" value="NAD(P)-BINDING PROTEIN"/>
    <property type="match status" value="1"/>
</dbReference>
<dbReference type="PANTHER" id="PTHR43180">
    <property type="entry name" value="3-OXOACYL-(ACYL-CARRIER-PROTEIN) REDUCTASE (AFU_ORTHOLOGUE AFUA_6G11210)"/>
    <property type="match status" value="1"/>
</dbReference>
<evidence type="ECO:0000313" key="5">
    <source>
        <dbReference type="Proteomes" id="UP000027730"/>
    </source>
</evidence>
<dbReference type="InterPro" id="IPR002347">
    <property type="entry name" value="SDR_fam"/>
</dbReference>
<protein>
    <submittedName>
        <fullName evidence="4">Short chain dehydrogenase reductase</fullName>
    </submittedName>
</protein>
<dbReference type="InterPro" id="IPR036291">
    <property type="entry name" value="NAD(P)-bd_dom_sf"/>
</dbReference>
<keyword evidence="5" id="KW-1185">Reference proteome</keyword>
<dbReference type="OrthoDB" id="37659at2759"/>
<dbReference type="AlphaFoldDB" id="A0A074WPT0"/>
<dbReference type="HOGENOM" id="CLU_010194_13_1_1"/>
<dbReference type="EMBL" id="KL584706">
    <property type="protein sequence ID" value="KEQ75118.1"/>
    <property type="molecule type" value="Genomic_DNA"/>
</dbReference>
<dbReference type="GeneID" id="25414968"/>